<name>A0ACD3AJP8_9AGAR</name>
<evidence type="ECO:0000313" key="2">
    <source>
        <dbReference type="Proteomes" id="UP000308600"/>
    </source>
</evidence>
<reference evidence="1 2" key="1">
    <citation type="journal article" date="2019" name="Nat. Ecol. Evol.">
        <title>Megaphylogeny resolves global patterns of mushroom evolution.</title>
        <authorList>
            <person name="Varga T."/>
            <person name="Krizsan K."/>
            <person name="Foldi C."/>
            <person name="Dima B."/>
            <person name="Sanchez-Garcia M."/>
            <person name="Sanchez-Ramirez S."/>
            <person name="Szollosi G.J."/>
            <person name="Szarkandi J.G."/>
            <person name="Papp V."/>
            <person name="Albert L."/>
            <person name="Andreopoulos W."/>
            <person name="Angelini C."/>
            <person name="Antonin V."/>
            <person name="Barry K.W."/>
            <person name="Bougher N.L."/>
            <person name="Buchanan P."/>
            <person name="Buyck B."/>
            <person name="Bense V."/>
            <person name="Catcheside P."/>
            <person name="Chovatia M."/>
            <person name="Cooper J."/>
            <person name="Damon W."/>
            <person name="Desjardin D."/>
            <person name="Finy P."/>
            <person name="Geml J."/>
            <person name="Haridas S."/>
            <person name="Hughes K."/>
            <person name="Justo A."/>
            <person name="Karasinski D."/>
            <person name="Kautmanova I."/>
            <person name="Kiss B."/>
            <person name="Kocsube S."/>
            <person name="Kotiranta H."/>
            <person name="LaButti K.M."/>
            <person name="Lechner B.E."/>
            <person name="Liimatainen K."/>
            <person name="Lipzen A."/>
            <person name="Lukacs Z."/>
            <person name="Mihaltcheva S."/>
            <person name="Morgado L.N."/>
            <person name="Niskanen T."/>
            <person name="Noordeloos M.E."/>
            <person name="Ohm R.A."/>
            <person name="Ortiz-Santana B."/>
            <person name="Ovrebo C."/>
            <person name="Racz N."/>
            <person name="Riley R."/>
            <person name="Savchenko A."/>
            <person name="Shiryaev A."/>
            <person name="Soop K."/>
            <person name="Spirin V."/>
            <person name="Szebenyi C."/>
            <person name="Tomsovsky M."/>
            <person name="Tulloss R.E."/>
            <person name="Uehling J."/>
            <person name="Grigoriev I.V."/>
            <person name="Vagvolgyi C."/>
            <person name="Papp T."/>
            <person name="Martin F.M."/>
            <person name="Miettinen O."/>
            <person name="Hibbett D.S."/>
            <person name="Nagy L.G."/>
        </authorList>
    </citation>
    <scope>NUCLEOTIDE SEQUENCE [LARGE SCALE GENOMIC DNA]</scope>
    <source>
        <strain evidence="1 2">NL-1719</strain>
    </source>
</reference>
<protein>
    <submittedName>
        <fullName evidence="1">FAD/NAD-P-binding domain-containing protein</fullName>
    </submittedName>
</protein>
<gene>
    <name evidence="1" type="ORF">BDN72DRAFT_844885</name>
</gene>
<accession>A0ACD3AJP8</accession>
<sequence length="594" mass="66792">MSSMPEPSTVASEWLSAFAHSLATKDAEGITSAFLPDGWLRDILVFSWDNRSLGSQSKILPYLKNNFKFVNISRIALDDREGLSPRFGPVTPSQQGVSAGFTFATNIAWGQGYFHLLRDENQNWKALSVFMRSCDWRGHEERRGEFGMYGGHTLAWSDVLSRRRLETEESLLAVIVGAGQVGLMIAARLKQMDIPALIIEANARVGDNWRKRYPTLTLHTIRTHHQFLYQPYPKNWPLYTPRDKLADWLEQYSLSQDLVVWTNSNILPTPVYDDREHRWTLQVRRNGAISTLRPRHVILATGTLGDPRMPDLPGQAVFTGGTLHASQYNGGHQYAGKKVVVIGAGNTSADICQDLVFNKAASVTMVQRSTTCIVKLESTKAELERFWPEGRDPDVSDFIFSSIPLGLAKKIAGEPFEGKWAEERKMHELLRERGFSVHLGENEVGNFPMVFERLGGYWIDVGCADLISSGDVKVKQGVEPTSFASSALIFRDGSRLDADIVIFATGYHRMTQTMKKVFGEQAIDRTGEVWGLDEEGEIKGCYRPSGHPGLWYGAGDFYNARFSSQQLALHLKAIELGYVNRDKPKERYTHQARL</sequence>
<dbReference type="Proteomes" id="UP000308600">
    <property type="component" value="Unassembled WGS sequence"/>
</dbReference>
<keyword evidence="2" id="KW-1185">Reference proteome</keyword>
<evidence type="ECO:0000313" key="1">
    <source>
        <dbReference type="EMBL" id="TFK65980.1"/>
    </source>
</evidence>
<dbReference type="EMBL" id="ML208419">
    <property type="protein sequence ID" value="TFK65980.1"/>
    <property type="molecule type" value="Genomic_DNA"/>
</dbReference>
<organism evidence="1 2">
    <name type="scientific">Pluteus cervinus</name>
    <dbReference type="NCBI Taxonomy" id="181527"/>
    <lineage>
        <taxon>Eukaryota</taxon>
        <taxon>Fungi</taxon>
        <taxon>Dikarya</taxon>
        <taxon>Basidiomycota</taxon>
        <taxon>Agaricomycotina</taxon>
        <taxon>Agaricomycetes</taxon>
        <taxon>Agaricomycetidae</taxon>
        <taxon>Agaricales</taxon>
        <taxon>Pluteineae</taxon>
        <taxon>Pluteaceae</taxon>
        <taxon>Pluteus</taxon>
    </lineage>
</organism>
<proteinExistence type="predicted"/>